<evidence type="ECO:0000313" key="2">
    <source>
        <dbReference type="Proteomes" id="UP000178851"/>
    </source>
</evidence>
<name>A0A1F7YF23_9BACT</name>
<protein>
    <submittedName>
        <fullName evidence="1">Uncharacterized protein</fullName>
    </submittedName>
</protein>
<accession>A0A1F7YF23</accession>
<dbReference type="AlphaFoldDB" id="A0A1F7YF23"/>
<dbReference type="Proteomes" id="UP000178851">
    <property type="component" value="Unassembled WGS sequence"/>
</dbReference>
<organism evidence="1 2">
    <name type="scientific">Candidatus Woesebacteria bacterium RIFCSPHIGHO2_01_FULL_39_28</name>
    <dbReference type="NCBI Taxonomy" id="1802496"/>
    <lineage>
        <taxon>Bacteria</taxon>
        <taxon>Candidatus Woeseibacteriota</taxon>
    </lineage>
</organism>
<sequence>MKIFKFNREKKEPIEPIEKIGIKAYSLSLLKNLGLFEDNLYISSVLPSKDRFFEGLRKAGFNDRDEMSARFSHPSKSVHLPRKICSNFNDAYEFYQNNFKESYTILVHDLLHAKYAGTISLIDNELVMEFIEGDWNADYSINIDTAIFKNGVSTWYLYKGKRTVPYVNEGKIMYKEIESVDEKTAEKMFKNMANKIPLFYKVLSLGFNSLELLIDNNAKFKVLKLHNIKSSIKNLMALSDGSIFELKTPHDIKRWDKKQQLLISIPATVDRADALMKVITEIKKYTDSVYISYGILSHPAILLREFGFKVERKISNYRVLKFKY</sequence>
<comment type="caution">
    <text evidence="1">The sequence shown here is derived from an EMBL/GenBank/DDBJ whole genome shotgun (WGS) entry which is preliminary data.</text>
</comment>
<dbReference type="EMBL" id="MGGI01000018">
    <property type="protein sequence ID" value="OGM25923.1"/>
    <property type="molecule type" value="Genomic_DNA"/>
</dbReference>
<reference evidence="1 2" key="1">
    <citation type="journal article" date="2016" name="Nat. Commun.">
        <title>Thousands of microbial genomes shed light on interconnected biogeochemical processes in an aquifer system.</title>
        <authorList>
            <person name="Anantharaman K."/>
            <person name="Brown C.T."/>
            <person name="Hug L.A."/>
            <person name="Sharon I."/>
            <person name="Castelle C.J."/>
            <person name="Probst A.J."/>
            <person name="Thomas B.C."/>
            <person name="Singh A."/>
            <person name="Wilkins M.J."/>
            <person name="Karaoz U."/>
            <person name="Brodie E.L."/>
            <person name="Williams K.H."/>
            <person name="Hubbard S.S."/>
            <person name="Banfield J.F."/>
        </authorList>
    </citation>
    <scope>NUCLEOTIDE SEQUENCE [LARGE SCALE GENOMIC DNA]</scope>
</reference>
<proteinExistence type="predicted"/>
<gene>
    <name evidence="1" type="ORF">A2627_02245</name>
</gene>
<evidence type="ECO:0000313" key="1">
    <source>
        <dbReference type="EMBL" id="OGM25923.1"/>
    </source>
</evidence>